<evidence type="ECO:0000313" key="3">
    <source>
        <dbReference type="EMBL" id="KAL2083713.1"/>
    </source>
</evidence>
<keyword evidence="4" id="KW-1185">Reference proteome</keyword>
<protein>
    <recommendedName>
        <fullName evidence="2">DUF4939 domain-containing protein</fullName>
    </recommendedName>
</protein>
<dbReference type="AlphaFoldDB" id="A0ABD1J960"/>
<dbReference type="Pfam" id="PF16297">
    <property type="entry name" value="DUF4939"/>
    <property type="match status" value="1"/>
</dbReference>
<evidence type="ECO:0000259" key="2">
    <source>
        <dbReference type="Pfam" id="PF16297"/>
    </source>
</evidence>
<proteinExistence type="predicted"/>
<feature type="region of interest" description="Disordered" evidence="1">
    <location>
        <begin position="1"/>
        <end position="22"/>
    </location>
</feature>
<name>A0ABD1J960_9TELE</name>
<accession>A0ABD1J960</accession>
<gene>
    <name evidence="3" type="ORF">ACEWY4_021486</name>
</gene>
<dbReference type="EMBL" id="JBHFQA010000018">
    <property type="protein sequence ID" value="KAL2083713.1"/>
    <property type="molecule type" value="Genomic_DNA"/>
</dbReference>
<comment type="caution">
    <text evidence="3">The sequence shown here is derived from an EMBL/GenBank/DDBJ whole genome shotgun (WGS) entry which is preliminary data.</text>
</comment>
<reference evidence="3 4" key="1">
    <citation type="submission" date="2024-09" db="EMBL/GenBank/DDBJ databases">
        <title>A chromosome-level genome assembly of Gray's grenadier anchovy, Coilia grayii.</title>
        <authorList>
            <person name="Fu Z."/>
        </authorList>
    </citation>
    <scope>NUCLEOTIDE SEQUENCE [LARGE SCALE GENOMIC DNA]</scope>
    <source>
        <strain evidence="3">G4</strain>
        <tissue evidence="3">Muscle</tissue>
    </source>
</reference>
<evidence type="ECO:0000256" key="1">
    <source>
        <dbReference type="SAM" id="MobiDB-lite"/>
    </source>
</evidence>
<evidence type="ECO:0000313" key="4">
    <source>
        <dbReference type="Proteomes" id="UP001591681"/>
    </source>
</evidence>
<sequence>MSPTPAESAAAGFSEPRVGCPERFDGDPTQVRAYLTNCCLVFSLQPRNFATEAAKVAYAINHLSGRARLWGTAEFERQSPACSSFSQFADEMVKVFDTGSSSAEASRAYQSTALKARFTSAPILRMPDPDRQLVVEVDAFDVGFAEERIGSSVWLFNVWSPLHSSACLALLFLSVVLSGTSSVFLSMSVACLSKTLISIPPFFLSFPPFHLQPFFLHSSSSVDPLNPPV</sequence>
<feature type="domain" description="DUF4939" evidence="2">
    <location>
        <begin position="18"/>
        <end position="97"/>
    </location>
</feature>
<dbReference type="InterPro" id="IPR032549">
    <property type="entry name" value="DUF4939"/>
</dbReference>
<organism evidence="3 4">
    <name type="scientific">Coilia grayii</name>
    <name type="common">Gray's grenadier anchovy</name>
    <dbReference type="NCBI Taxonomy" id="363190"/>
    <lineage>
        <taxon>Eukaryota</taxon>
        <taxon>Metazoa</taxon>
        <taxon>Chordata</taxon>
        <taxon>Craniata</taxon>
        <taxon>Vertebrata</taxon>
        <taxon>Euteleostomi</taxon>
        <taxon>Actinopterygii</taxon>
        <taxon>Neopterygii</taxon>
        <taxon>Teleostei</taxon>
        <taxon>Clupei</taxon>
        <taxon>Clupeiformes</taxon>
        <taxon>Clupeoidei</taxon>
        <taxon>Engraulidae</taxon>
        <taxon>Coilinae</taxon>
        <taxon>Coilia</taxon>
    </lineage>
</organism>
<dbReference type="Proteomes" id="UP001591681">
    <property type="component" value="Unassembled WGS sequence"/>
</dbReference>